<dbReference type="GeneID" id="33936575"/>
<protein>
    <submittedName>
        <fullName evidence="2">Uncharacterized protein</fullName>
    </submittedName>
</protein>
<dbReference type="OrthoDB" id="5525680at2759"/>
<gene>
    <name evidence="2" type="ORF">VFPPC_17639</name>
</gene>
<keyword evidence="1" id="KW-0472">Membrane</keyword>
<accession>A0A219ASJ3</accession>
<dbReference type="AlphaFoldDB" id="A0A219ASJ3"/>
<dbReference type="RefSeq" id="XP_022285631.1">
    <property type="nucleotide sequence ID" value="XM_022429331.1"/>
</dbReference>
<reference evidence="2 3" key="1">
    <citation type="journal article" date="2016" name="PLoS Pathog.">
        <title>Biosynthesis of antibiotic leucinostatins in bio-control fungus Purpureocillium lilacinum and their inhibition on phytophthora revealed by genome mining.</title>
        <authorList>
            <person name="Wang G."/>
            <person name="Liu Z."/>
            <person name="Lin R."/>
            <person name="Li E."/>
            <person name="Mao Z."/>
            <person name="Ling J."/>
            <person name="Yang Y."/>
            <person name="Yin W.B."/>
            <person name="Xie B."/>
        </authorList>
    </citation>
    <scope>NUCLEOTIDE SEQUENCE [LARGE SCALE GENOMIC DNA]</scope>
    <source>
        <strain evidence="2">170</strain>
    </source>
</reference>
<proteinExistence type="predicted"/>
<evidence type="ECO:0000313" key="2">
    <source>
        <dbReference type="EMBL" id="OWT43185.1"/>
    </source>
</evidence>
<evidence type="ECO:0000313" key="3">
    <source>
        <dbReference type="Proteomes" id="UP000078397"/>
    </source>
</evidence>
<dbReference type="Proteomes" id="UP000078397">
    <property type="component" value="Unassembled WGS sequence"/>
</dbReference>
<keyword evidence="3" id="KW-1185">Reference proteome</keyword>
<keyword evidence="1" id="KW-1133">Transmembrane helix</keyword>
<evidence type="ECO:0000256" key="1">
    <source>
        <dbReference type="SAM" id="Phobius"/>
    </source>
</evidence>
<keyword evidence="1" id="KW-0812">Transmembrane</keyword>
<comment type="caution">
    <text evidence="2">The sequence shown here is derived from an EMBL/GenBank/DDBJ whole genome shotgun (WGS) entry which is preliminary data.</text>
</comment>
<name>A0A219ASJ3_METCM</name>
<dbReference type="KEGG" id="pchm:VFPPC_17639"/>
<sequence length="72" mass="7961">MTVLSVAITLSFHLNSKPTDLERRVSKPLGAVFWILSVVMLVLGLYSEKAAIVQTGWRTQLVSFSLRSVKIG</sequence>
<organism evidence="2 3">
    <name type="scientific">Pochonia chlamydosporia 170</name>
    <dbReference type="NCBI Taxonomy" id="1380566"/>
    <lineage>
        <taxon>Eukaryota</taxon>
        <taxon>Fungi</taxon>
        <taxon>Dikarya</taxon>
        <taxon>Ascomycota</taxon>
        <taxon>Pezizomycotina</taxon>
        <taxon>Sordariomycetes</taxon>
        <taxon>Hypocreomycetidae</taxon>
        <taxon>Hypocreales</taxon>
        <taxon>Clavicipitaceae</taxon>
        <taxon>Pochonia</taxon>
    </lineage>
</organism>
<feature type="transmembrane region" description="Helical" evidence="1">
    <location>
        <begin position="28"/>
        <end position="46"/>
    </location>
</feature>
<dbReference type="EMBL" id="LSBJ02000003">
    <property type="protein sequence ID" value="OWT43185.1"/>
    <property type="molecule type" value="Genomic_DNA"/>
</dbReference>